<keyword evidence="3 6" id="KW-0812">Transmembrane</keyword>
<dbReference type="InterPro" id="IPR013525">
    <property type="entry name" value="ABC2_TM"/>
</dbReference>
<comment type="subcellular location">
    <subcellularLocation>
        <location evidence="1">Cell membrane</location>
        <topology evidence="1">Multi-pass membrane protein</topology>
    </subcellularLocation>
</comment>
<evidence type="ECO:0000256" key="2">
    <source>
        <dbReference type="ARBA" id="ARBA00022475"/>
    </source>
</evidence>
<feature type="transmembrane region" description="Helical" evidence="6">
    <location>
        <begin position="345"/>
        <end position="365"/>
    </location>
</feature>
<protein>
    <submittedName>
        <fullName evidence="8">ABC-type multidrug transport system, permease component</fullName>
    </submittedName>
</protein>
<dbReference type="OrthoDB" id="9811522at2"/>
<proteinExistence type="predicted"/>
<dbReference type="Gene3D" id="3.40.1710.10">
    <property type="entry name" value="abc type-2 transporter like domain"/>
    <property type="match status" value="1"/>
</dbReference>
<name>S5XV99_PARAH</name>
<dbReference type="InterPro" id="IPR051449">
    <property type="entry name" value="ABC-2_transporter_component"/>
</dbReference>
<feature type="transmembrane region" description="Helical" evidence="6">
    <location>
        <begin position="253"/>
        <end position="278"/>
    </location>
</feature>
<dbReference type="GO" id="GO:0140359">
    <property type="term" value="F:ABC-type transporter activity"/>
    <property type="evidence" value="ECO:0007669"/>
    <property type="project" value="InterPro"/>
</dbReference>
<reference evidence="8 9" key="1">
    <citation type="journal article" date="2014" name="BMC Genomics">
        <title>Architecture and functions of a multipartite genome of the methylotrophic bacterium Paracoccus aminophilus JCM 7686, containing primary and secondary chromids.</title>
        <authorList>
            <person name="Dziewit L."/>
            <person name="Czarnecki J."/>
            <person name="Wibberg D."/>
            <person name="Radlinska M."/>
            <person name="Mrozek P."/>
            <person name="Szymczak M."/>
            <person name="Schluter A."/>
            <person name="Puhler A."/>
            <person name="Bartosik D."/>
        </authorList>
    </citation>
    <scope>NUCLEOTIDE SEQUENCE [LARGE SCALE GENOMIC DNA]</scope>
    <source>
        <strain evidence="8">JCM 7686</strain>
    </source>
</reference>
<sequence>MIGLLRAMGAALRRMLGEKASRSTMVMSIIIYSALYPQPYTAEVVQNVPVAVVDQDGTPMSRELARRIDAADTAAVIARPATLAEAQARFYARDLVGIVIIPAHFQRDLLAGDAAPIAAYGDAGYFMTYNAMMSAVGGAARSLGSEIQYGRLTAQGLDPGTAATLTSALGVVSVSLFNPQGGYASYVLPAAFVLILQQTLMMGIAILHSGRKPETGMALVATPLAYILFYCLWIGVTQMLLPLIYNIPRLGPWWHLYLVAVPFLMAVTALGFALAQVFRAPEGMIGLLVVMGLPLFFLSGVSWPIESTPALVRHLAMAIPSTTAIPAVVQVDQMGSGLAAVSGTIRLQLLLALFYGALALGLHGWRGPQAARGS</sequence>
<feature type="transmembrane region" description="Helical" evidence="6">
    <location>
        <begin position="183"/>
        <end position="207"/>
    </location>
</feature>
<dbReference type="GO" id="GO:0005886">
    <property type="term" value="C:plasma membrane"/>
    <property type="evidence" value="ECO:0007669"/>
    <property type="project" value="UniProtKB-SubCell"/>
</dbReference>
<dbReference type="Pfam" id="PF12698">
    <property type="entry name" value="ABC2_membrane_3"/>
    <property type="match status" value="1"/>
</dbReference>
<evidence type="ECO:0000256" key="3">
    <source>
        <dbReference type="ARBA" id="ARBA00022692"/>
    </source>
</evidence>
<gene>
    <name evidence="8" type="ORF">JCM7686_2081</name>
</gene>
<feature type="domain" description="ABC-2 type transporter transmembrane" evidence="7">
    <location>
        <begin position="25"/>
        <end position="360"/>
    </location>
</feature>
<organism evidence="8 9">
    <name type="scientific">Paracoccus aminophilus JCM 7686</name>
    <dbReference type="NCBI Taxonomy" id="1367847"/>
    <lineage>
        <taxon>Bacteria</taxon>
        <taxon>Pseudomonadati</taxon>
        <taxon>Pseudomonadota</taxon>
        <taxon>Alphaproteobacteria</taxon>
        <taxon>Rhodobacterales</taxon>
        <taxon>Paracoccaceae</taxon>
        <taxon>Paracoccus</taxon>
    </lineage>
</organism>
<dbReference type="Proteomes" id="UP000015480">
    <property type="component" value="Chromosome"/>
</dbReference>
<dbReference type="HOGENOM" id="CLU_039483_10_1_5"/>
<dbReference type="STRING" id="1367847.JCM7686_2081"/>
<dbReference type="RefSeq" id="WP_020950800.1">
    <property type="nucleotide sequence ID" value="NC_022041.1"/>
</dbReference>
<dbReference type="PANTHER" id="PTHR30294:SF46">
    <property type="entry name" value="ABC TRANSPORTER PERMEASE"/>
    <property type="match status" value="1"/>
</dbReference>
<dbReference type="eggNOG" id="COG0842">
    <property type="taxonomic scope" value="Bacteria"/>
</dbReference>
<feature type="transmembrane region" description="Helical" evidence="6">
    <location>
        <begin position="285"/>
        <end position="305"/>
    </location>
</feature>
<evidence type="ECO:0000259" key="7">
    <source>
        <dbReference type="Pfam" id="PF12698"/>
    </source>
</evidence>
<keyword evidence="9" id="KW-1185">Reference proteome</keyword>
<feature type="transmembrane region" description="Helical" evidence="6">
    <location>
        <begin position="219"/>
        <end position="241"/>
    </location>
</feature>
<evidence type="ECO:0000313" key="8">
    <source>
        <dbReference type="EMBL" id="AGT09162.1"/>
    </source>
</evidence>
<evidence type="ECO:0000256" key="1">
    <source>
        <dbReference type="ARBA" id="ARBA00004651"/>
    </source>
</evidence>
<evidence type="ECO:0000256" key="6">
    <source>
        <dbReference type="SAM" id="Phobius"/>
    </source>
</evidence>
<evidence type="ECO:0000313" key="9">
    <source>
        <dbReference type="Proteomes" id="UP000015480"/>
    </source>
</evidence>
<keyword evidence="5 6" id="KW-0472">Membrane</keyword>
<dbReference type="KEGG" id="pami:JCM7686_2081"/>
<dbReference type="PATRIC" id="fig|1367847.3.peg.2076"/>
<evidence type="ECO:0000256" key="5">
    <source>
        <dbReference type="ARBA" id="ARBA00023136"/>
    </source>
</evidence>
<accession>S5XV99</accession>
<dbReference type="EMBL" id="CP006650">
    <property type="protein sequence ID" value="AGT09162.1"/>
    <property type="molecule type" value="Genomic_DNA"/>
</dbReference>
<evidence type="ECO:0000256" key="4">
    <source>
        <dbReference type="ARBA" id="ARBA00022989"/>
    </source>
</evidence>
<keyword evidence="2" id="KW-1003">Cell membrane</keyword>
<keyword evidence="4 6" id="KW-1133">Transmembrane helix</keyword>
<dbReference type="PANTHER" id="PTHR30294">
    <property type="entry name" value="MEMBRANE COMPONENT OF ABC TRANSPORTER YHHJ-RELATED"/>
    <property type="match status" value="1"/>
</dbReference>
<dbReference type="AlphaFoldDB" id="S5XV99"/>